<dbReference type="PROSITE" id="PS01054">
    <property type="entry name" value="TRANSALDOLASE_1"/>
    <property type="match status" value="1"/>
</dbReference>
<dbReference type="InterPro" id="IPR033919">
    <property type="entry name" value="TSA/FSA_arc/bac"/>
</dbReference>
<dbReference type="GeneID" id="98308963"/>
<reference evidence="3 4" key="1">
    <citation type="journal article" date="2015" name="Genome Announc.">
        <title>Expanding the biotechnology potential of lactobacilli through comparative genomics of 213 strains and associated genera.</title>
        <authorList>
            <person name="Sun Z."/>
            <person name="Harris H.M."/>
            <person name="McCann A."/>
            <person name="Guo C."/>
            <person name="Argimon S."/>
            <person name="Zhang W."/>
            <person name="Yang X."/>
            <person name="Jeffery I.B."/>
            <person name="Cooney J.C."/>
            <person name="Kagawa T.F."/>
            <person name="Liu W."/>
            <person name="Song Y."/>
            <person name="Salvetti E."/>
            <person name="Wrobel A."/>
            <person name="Rasinkangas P."/>
            <person name="Parkhill J."/>
            <person name="Rea M.C."/>
            <person name="O'Sullivan O."/>
            <person name="Ritari J."/>
            <person name="Douillard F.P."/>
            <person name="Paul Ross R."/>
            <person name="Yang R."/>
            <person name="Briner A.E."/>
            <person name="Felis G.E."/>
            <person name="de Vos W.M."/>
            <person name="Barrangou R."/>
            <person name="Klaenhammer T.R."/>
            <person name="Caufield P.W."/>
            <person name="Cui Y."/>
            <person name="Zhang H."/>
            <person name="O'Toole P.W."/>
        </authorList>
    </citation>
    <scope>NUCLEOTIDE SEQUENCE [LARGE SCALE GENOMIC DNA]</scope>
    <source>
        <strain evidence="3 4">DSM 16230</strain>
    </source>
</reference>
<comment type="caution">
    <text evidence="3">The sequence shown here is derived from an EMBL/GenBank/DDBJ whole genome shotgun (WGS) entry which is preliminary data.</text>
</comment>
<dbReference type="NCBIfam" id="NF009299">
    <property type="entry name" value="PRK12656.1"/>
    <property type="match status" value="1"/>
</dbReference>
<dbReference type="PATRIC" id="fig|1423801.4.peg.1754"/>
<dbReference type="OrthoDB" id="9807051at2"/>
<dbReference type="GO" id="GO:0005975">
    <property type="term" value="P:carbohydrate metabolic process"/>
    <property type="evidence" value="ECO:0007669"/>
    <property type="project" value="InterPro"/>
</dbReference>
<accession>A0A0R1V0G0</accession>
<dbReference type="GO" id="GO:0005737">
    <property type="term" value="C:cytoplasm"/>
    <property type="evidence" value="ECO:0007669"/>
    <property type="project" value="UniProtKB-SubCell"/>
</dbReference>
<gene>
    <name evidence="3" type="ORF">FD50_GL001716</name>
</gene>
<dbReference type="STRING" id="1423801.FD50_GL001716"/>
<dbReference type="CDD" id="cd00956">
    <property type="entry name" value="Transaldolase_FSA"/>
    <property type="match status" value="1"/>
</dbReference>
<dbReference type="SUPFAM" id="SSF51569">
    <property type="entry name" value="Aldolase"/>
    <property type="match status" value="1"/>
</dbReference>
<keyword evidence="2" id="KW-0704">Schiff base</keyword>
<organism evidence="3 4">
    <name type="scientific">Liquorilactobacillus satsumensis DSM 16230 = JCM 12392</name>
    <dbReference type="NCBI Taxonomy" id="1423801"/>
    <lineage>
        <taxon>Bacteria</taxon>
        <taxon>Bacillati</taxon>
        <taxon>Bacillota</taxon>
        <taxon>Bacilli</taxon>
        <taxon>Lactobacillales</taxon>
        <taxon>Lactobacillaceae</taxon>
        <taxon>Liquorilactobacillus</taxon>
    </lineage>
</organism>
<dbReference type="InterPro" id="IPR018225">
    <property type="entry name" value="Transaldolase_AS"/>
</dbReference>
<keyword evidence="4" id="KW-1185">Reference proteome</keyword>
<comment type="subcellular location">
    <subcellularLocation>
        <location evidence="1">Cytoplasm</location>
    </subcellularLocation>
</comment>
<evidence type="ECO:0000256" key="2">
    <source>
        <dbReference type="ARBA" id="ARBA00023270"/>
    </source>
</evidence>
<dbReference type="Proteomes" id="UP000051166">
    <property type="component" value="Unassembled WGS sequence"/>
</dbReference>
<dbReference type="RefSeq" id="WP_056961678.1">
    <property type="nucleotide sequence ID" value="NZ_AZFQ01000053.1"/>
</dbReference>
<dbReference type="InterPro" id="IPR001585">
    <property type="entry name" value="TAL/FSA"/>
</dbReference>
<protein>
    <submittedName>
        <fullName evidence="3">Fructose-6-phosphate aldolase</fullName>
    </submittedName>
</protein>
<dbReference type="AlphaFoldDB" id="A0A0R1V0G0"/>
<proteinExistence type="predicted"/>
<dbReference type="GO" id="GO:0016832">
    <property type="term" value="F:aldehyde-lyase activity"/>
    <property type="evidence" value="ECO:0007669"/>
    <property type="project" value="InterPro"/>
</dbReference>
<evidence type="ECO:0000313" key="3">
    <source>
        <dbReference type="EMBL" id="KRL97162.1"/>
    </source>
</evidence>
<dbReference type="Gene3D" id="3.20.20.70">
    <property type="entry name" value="Aldolase class I"/>
    <property type="match status" value="1"/>
</dbReference>
<dbReference type="Pfam" id="PF00923">
    <property type="entry name" value="TAL_FSA"/>
    <property type="match status" value="1"/>
</dbReference>
<dbReference type="PANTHER" id="PTHR10683">
    <property type="entry name" value="TRANSALDOLASE"/>
    <property type="match status" value="1"/>
</dbReference>
<dbReference type="EMBL" id="AZFQ01000053">
    <property type="protein sequence ID" value="KRL97162.1"/>
    <property type="molecule type" value="Genomic_DNA"/>
</dbReference>
<sequence length="232" mass="24830">MEFLLDTIDLAAIKKYTAALPITGVTSNPTIVKKQGKIDFFAHMKKVKKLLDEDATLHIQLVGQTVETMLADAAAIFEQVGPETYVKVPTTLTGLKVIKQLKAAGHNVTATAIYTKFQGLLAIAAGADYIAPYYNRMQNMDLAAAQVITELAQAIEKEHADTKILAASFHNVDQVVTALAHGAQAVTLGPEIIAAGLDHPAIHQAVTNFTADWESLFGKGQTVAGLLHSTVK</sequence>
<dbReference type="PANTHER" id="PTHR10683:SF28">
    <property type="entry name" value="TRANSALDOLASE C"/>
    <property type="match status" value="1"/>
</dbReference>
<evidence type="ECO:0000256" key="1">
    <source>
        <dbReference type="ARBA" id="ARBA00004496"/>
    </source>
</evidence>
<name>A0A0R1V0G0_9LACO</name>
<evidence type="ECO:0000313" key="4">
    <source>
        <dbReference type="Proteomes" id="UP000051166"/>
    </source>
</evidence>
<dbReference type="InterPro" id="IPR013785">
    <property type="entry name" value="Aldolase_TIM"/>
</dbReference>